<dbReference type="EMBL" id="LJZV01000003">
    <property type="protein sequence ID" value="KZD94307.1"/>
    <property type="molecule type" value="Genomic_DNA"/>
</dbReference>
<reference evidence="1 2" key="1">
    <citation type="submission" date="2015-09" db="EMBL/GenBank/DDBJ databases">
        <title>Spore heat resistance.</title>
        <authorList>
            <person name="Boekhorst J."/>
            <person name="Berendsen E.M."/>
            <person name="Wells-Bennik M.H."/>
            <person name="Kuipers O.P."/>
        </authorList>
    </citation>
    <scope>NUCLEOTIDE SEQUENCE [LARGE SCALE GENOMIC DNA]</scope>
    <source>
        <strain evidence="1 2">B4122</strain>
    </source>
</reference>
<organism evidence="1 2">
    <name type="scientific">Bacillus subtilis</name>
    <dbReference type="NCBI Taxonomy" id="1423"/>
    <lineage>
        <taxon>Bacteria</taxon>
        <taxon>Bacillati</taxon>
        <taxon>Bacillota</taxon>
        <taxon>Bacilli</taxon>
        <taxon>Bacillales</taxon>
        <taxon>Bacillaceae</taxon>
        <taxon>Bacillus</taxon>
    </lineage>
</organism>
<comment type="caution">
    <text evidence="1">The sequence shown here is derived from an EMBL/GenBank/DDBJ whole genome shotgun (WGS) entry which is preliminary data.</text>
</comment>
<evidence type="ECO:0000313" key="1">
    <source>
        <dbReference type="EMBL" id="KZD94307.1"/>
    </source>
</evidence>
<gene>
    <name evidence="1" type="ORF">B4122_1003</name>
</gene>
<accession>A0AAP1E554</accession>
<protein>
    <submittedName>
        <fullName evidence="1">Uncharacterized protein</fullName>
    </submittedName>
</protein>
<proteinExistence type="predicted"/>
<name>A0AAP1E554_BACIU</name>
<evidence type="ECO:0000313" key="2">
    <source>
        <dbReference type="Proteomes" id="UP000076442"/>
    </source>
</evidence>
<dbReference type="Proteomes" id="UP000076442">
    <property type="component" value="Unassembled WGS sequence"/>
</dbReference>
<dbReference type="AlphaFoldDB" id="A0AAP1E554"/>
<sequence>MPIPEEMVKRHETDLQNNLSLADAPKAYDIFDEKENGNI</sequence>